<proteinExistence type="predicted"/>
<dbReference type="EMBL" id="JAKELL010000184">
    <property type="protein sequence ID" value="KAH8979126.1"/>
    <property type="molecule type" value="Genomic_DNA"/>
</dbReference>
<feature type="compositionally biased region" description="Polar residues" evidence="1">
    <location>
        <begin position="306"/>
        <end position="325"/>
    </location>
</feature>
<sequence length="529" mass="57161">MGDTSSVYYHSDLPQSQNIVPRLGTPGTPDFFASLLDFIRATAPDLPLDPVILQAISLCVMAGNKHVLLRPREEDIVVVQNLAALVFANIFGYATHKHRVSPSSGSIPPSSFVPSIFSSPYQGAPTSRMDSSSRRAKRSQSHPIPDDHRRHGRQASELDVSSSSSQRERANKSGFPFRAPFHAPGTRFGPSGSTDPESSRALHRSSSTSLLPTAVVVTGLEHASVPCHRALLRTLLENRVTFDEDPGSVNHASWDLPEDFVFVCICPFDPRERPSVHKSLLDKFSLSVPVALHPSTRQAYTAYLASQSPGTRSPSQASTPAQQPTAPILPRDLLPRLRSLSTPAHVNIHASLRLYIADLIGAARHHHELDGTLLGARCVQDAEALVRAHRVLGAGDVGSALVERAAALPAMSAAGSPGSLHASVHLQWAGIVPSAMSLSSRSDASGTEADWLHVDPREKWDVSEVDVAKVVPRVISHRLRVRDGPEDEMMAGVVYLATAPRVPAGVESNEGVWRRRTVKEILVKLIGDV</sequence>
<evidence type="ECO:0000313" key="2">
    <source>
        <dbReference type="EMBL" id="KAH8979126.1"/>
    </source>
</evidence>
<evidence type="ECO:0000256" key="1">
    <source>
        <dbReference type="SAM" id="MobiDB-lite"/>
    </source>
</evidence>
<reference evidence="2" key="1">
    <citation type="submission" date="2022-01" db="EMBL/GenBank/DDBJ databases">
        <title>Comparative genomics reveals a dynamic genome evolution in the ectomycorrhizal milk-cap (Lactarius) mushrooms.</title>
        <authorList>
            <consortium name="DOE Joint Genome Institute"/>
            <person name="Lebreton A."/>
            <person name="Tang N."/>
            <person name="Kuo A."/>
            <person name="LaButti K."/>
            <person name="Drula E."/>
            <person name="Barry K."/>
            <person name="Clum A."/>
            <person name="Lipzen A."/>
            <person name="Mousain D."/>
            <person name="Ng V."/>
            <person name="Wang R."/>
            <person name="Wang X."/>
            <person name="Dai Y."/>
            <person name="Henrissat B."/>
            <person name="Grigoriev I.V."/>
            <person name="Guerin-Laguette A."/>
            <person name="Yu F."/>
            <person name="Martin F.M."/>
        </authorList>
    </citation>
    <scope>NUCLEOTIDE SEQUENCE</scope>
    <source>
        <strain evidence="2">QP</strain>
    </source>
</reference>
<protein>
    <submittedName>
        <fullName evidence="2">Uncharacterized protein</fullName>
    </submittedName>
</protein>
<dbReference type="AlphaFoldDB" id="A0AAD4L982"/>
<evidence type="ECO:0000313" key="3">
    <source>
        <dbReference type="Proteomes" id="UP001201163"/>
    </source>
</evidence>
<comment type="caution">
    <text evidence="2">The sequence shown here is derived from an EMBL/GenBank/DDBJ whole genome shotgun (WGS) entry which is preliminary data.</text>
</comment>
<keyword evidence="3" id="KW-1185">Reference proteome</keyword>
<feature type="region of interest" description="Disordered" evidence="1">
    <location>
        <begin position="118"/>
        <end position="206"/>
    </location>
</feature>
<feature type="region of interest" description="Disordered" evidence="1">
    <location>
        <begin position="306"/>
        <end position="328"/>
    </location>
</feature>
<organism evidence="2 3">
    <name type="scientific">Lactarius akahatsu</name>
    <dbReference type="NCBI Taxonomy" id="416441"/>
    <lineage>
        <taxon>Eukaryota</taxon>
        <taxon>Fungi</taxon>
        <taxon>Dikarya</taxon>
        <taxon>Basidiomycota</taxon>
        <taxon>Agaricomycotina</taxon>
        <taxon>Agaricomycetes</taxon>
        <taxon>Russulales</taxon>
        <taxon>Russulaceae</taxon>
        <taxon>Lactarius</taxon>
    </lineage>
</organism>
<accession>A0AAD4L982</accession>
<dbReference type="Proteomes" id="UP001201163">
    <property type="component" value="Unassembled WGS sequence"/>
</dbReference>
<name>A0AAD4L982_9AGAM</name>
<gene>
    <name evidence="2" type="ORF">EDB92DRAFT_1905788</name>
</gene>